<sequence>MGYEHLSTIPETKSNKVIKFSAKNLLPISSEYEVTFDVKNECDVPVKDESSLVFITFSNPLFDCNDDFTSSDDKSFSDEDVPMEDFKVYSNPLFDDDEINFDKLDPHCYKAESDFVESLSNQDSLFESSSKFDYLEEFSGALMPTSIVDEERIRREHKEYISLIEKLFSLNSFPRPLENFHANTIVETLPSSTIPVEDSDSQREEIDIFTDTDDLLPPGIESDDYDSEGDIHFIEELLVNNSISFPKNESSNFDHHDNLLFPRPTLEPPDVEFYLILSPIQEK</sequence>
<accession>A0A699HBR1</accession>
<organism evidence="1">
    <name type="scientific">Tanacetum cinerariifolium</name>
    <name type="common">Dalmatian daisy</name>
    <name type="synonym">Chrysanthemum cinerariifolium</name>
    <dbReference type="NCBI Taxonomy" id="118510"/>
    <lineage>
        <taxon>Eukaryota</taxon>
        <taxon>Viridiplantae</taxon>
        <taxon>Streptophyta</taxon>
        <taxon>Embryophyta</taxon>
        <taxon>Tracheophyta</taxon>
        <taxon>Spermatophyta</taxon>
        <taxon>Magnoliopsida</taxon>
        <taxon>eudicotyledons</taxon>
        <taxon>Gunneridae</taxon>
        <taxon>Pentapetalae</taxon>
        <taxon>asterids</taxon>
        <taxon>campanulids</taxon>
        <taxon>Asterales</taxon>
        <taxon>Asteraceae</taxon>
        <taxon>Asteroideae</taxon>
        <taxon>Anthemideae</taxon>
        <taxon>Anthemidinae</taxon>
        <taxon>Tanacetum</taxon>
    </lineage>
</organism>
<dbReference type="EMBL" id="BKCJ010134004">
    <property type="protein sequence ID" value="GEX84639.1"/>
    <property type="molecule type" value="Genomic_DNA"/>
</dbReference>
<gene>
    <name evidence="1" type="ORF">Tci_356614</name>
</gene>
<dbReference type="AlphaFoldDB" id="A0A699HBR1"/>
<comment type="caution">
    <text evidence="1">The sequence shown here is derived from an EMBL/GenBank/DDBJ whole genome shotgun (WGS) entry which is preliminary data.</text>
</comment>
<proteinExistence type="predicted"/>
<protein>
    <recommendedName>
        <fullName evidence="2">Reverse transcriptase domain-containing protein</fullName>
    </recommendedName>
</protein>
<name>A0A699HBR1_TANCI</name>
<reference evidence="1" key="1">
    <citation type="journal article" date="2019" name="Sci. Rep.">
        <title>Draft genome of Tanacetum cinerariifolium, the natural source of mosquito coil.</title>
        <authorList>
            <person name="Yamashiro T."/>
            <person name="Shiraishi A."/>
            <person name="Satake H."/>
            <person name="Nakayama K."/>
        </authorList>
    </citation>
    <scope>NUCLEOTIDE SEQUENCE</scope>
</reference>
<evidence type="ECO:0008006" key="2">
    <source>
        <dbReference type="Google" id="ProtNLM"/>
    </source>
</evidence>
<evidence type="ECO:0000313" key="1">
    <source>
        <dbReference type="EMBL" id="GEX84639.1"/>
    </source>
</evidence>